<comment type="caution">
    <text evidence="2">The sequence shown here is derived from an EMBL/GenBank/DDBJ whole genome shotgun (WGS) entry which is preliminary data.</text>
</comment>
<gene>
    <name evidence="2" type="ORF">SEMRO_2088_G313911.1</name>
</gene>
<organism evidence="2 3">
    <name type="scientific">Seminavis robusta</name>
    <dbReference type="NCBI Taxonomy" id="568900"/>
    <lineage>
        <taxon>Eukaryota</taxon>
        <taxon>Sar</taxon>
        <taxon>Stramenopiles</taxon>
        <taxon>Ochrophyta</taxon>
        <taxon>Bacillariophyta</taxon>
        <taxon>Bacillariophyceae</taxon>
        <taxon>Bacillariophycidae</taxon>
        <taxon>Naviculales</taxon>
        <taxon>Naviculaceae</taxon>
        <taxon>Seminavis</taxon>
    </lineage>
</organism>
<evidence type="ECO:0000259" key="1">
    <source>
        <dbReference type="PROSITE" id="PS50097"/>
    </source>
</evidence>
<protein>
    <recommendedName>
        <fullName evidence="1">BTB domain-containing protein</fullName>
    </recommendedName>
</protein>
<evidence type="ECO:0000313" key="2">
    <source>
        <dbReference type="EMBL" id="CAB9527837.1"/>
    </source>
</evidence>
<feature type="domain" description="BTB" evidence="1">
    <location>
        <begin position="29"/>
        <end position="98"/>
    </location>
</feature>
<dbReference type="OrthoDB" id="45946at2759"/>
<dbReference type="PROSITE" id="PS50097">
    <property type="entry name" value="BTB"/>
    <property type="match status" value="1"/>
</dbReference>
<proteinExistence type="predicted"/>
<keyword evidence="3" id="KW-1185">Reference proteome</keyword>
<dbReference type="Gene3D" id="3.30.710.10">
    <property type="entry name" value="Potassium Channel Kv1.1, Chain A"/>
    <property type="match status" value="1"/>
</dbReference>
<dbReference type="PANTHER" id="PTHR24413">
    <property type="entry name" value="SPECKLE-TYPE POZ PROTEIN"/>
    <property type="match status" value="1"/>
</dbReference>
<dbReference type="CDD" id="cd18186">
    <property type="entry name" value="BTB_POZ_ZBTB_KLHL-like"/>
    <property type="match status" value="1"/>
</dbReference>
<dbReference type="SUPFAM" id="SSF54695">
    <property type="entry name" value="POZ domain"/>
    <property type="match status" value="1"/>
</dbReference>
<accession>A0A9N8EVC8</accession>
<reference evidence="2" key="1">
    <citation type="submission" date="2020-06" db="EMBL/GenBank/DDBJ databases">
        <authorList>
            <consortium name="Plant Systems Biology data submission"/>
        </authorList>
    </citation>
    <scope>NUCLEOTIDE SEQUENCE</scope>
    <source>
        <strain evidence="2">D6</strain>
    </source>
</reference>
<name>A0A9N8EVC8_9STRA</name>
<dbReference type="SMART" id="SM00225">
    <property type="entry name" value="BTB"/>
    <property type="match status" value="1"/>
</dbReference>
<dbReference type="EMBL" id="CAICTM010002086">
    <property type="protein sequence ID" value="CAB9527837.1"/>
    <property type="molecule type" value="Genomic_DNA"/>
</dbReference>
<evidence type="ECO:0000313" key="3">
    <source>
        <dbReference type="Proteomes" id="UP001153069"/>
    </source>
</evidence>
<dbReference type="AlphaFoldDB" id="A0A9N8EVC8"/>
<dbReference type="Pfam" id="PF00651">
    <property type="entry name" value="BTB"/>
    <property type="match status" value="1"/>
</dbReference>
<dbReference type="Proteomes" id="UP001153069">
    <property type="component" value="Unassembled WGS sequence"/>
</dbReference>
<sequence length="453" mass="50030">MSITAWHPEIQEEVPLSAAFATLADEKYCDVSLRGNDNGELIRASRIALSVRSPFFAVMFENENFKETKQDIVSIAFSSTLLKAIVEYIYTDNPSFLNKMTNSPPSDAEIEITPEFMESKFHSLVSLTEAAVYFGLPGLCQKTQTCLSTLLTESHALAFAILAASKQVGPVISEELTTQAIEIFDDVRSDVLNKVVLGGIDAITLKAVIQDNSLWKNHAWRSEAVFRVLPAWCESNPSTPNETKEGRQEEAMIMWKDEGLGFVQPETQKFLWYQVDPRPEAEARLNTLLFCIGPFLLGGKYQWEFNKKFDSQNLGSNSWLGIIKTTTRWSESECKGRRFGIMGDNGTSWSDGVCTQLGPDTIFGIGSHHIIMALDLTSSNGDNGTLSITINDRAPIVISSNLRGHLEGPLVGFVPVVRGIFQVGTLFGFEELETAACPAEEASDEESDDGVWA</sequence>
<dbReference type="InterPro" id="IPR000210">
    <property type="entry name" value="BTB/POZ_dom"/>
</dbReference>
<dbReference type="InterPro" id="IPR011333">
    <property type="entry name" value="SKP1/BTB/POZ_sf"/>
</dbReference>